<dbReference type="Proteomes" id="UP000001514">
    <property type="component" value="Unassembled WGS sequence"/>
</dbReference>
<protein>
    <recommendedName>
        <fullName evidence="5">Pentacotripeptide-repeat region of PRORP domain-containing protein</fullName>
    </recommendedName>
</protein>
<dbReference type="Pfam" id="PF13041">
    <property type="entry name" value="PPR_2"/>
    <property type="match status" value="1"/>
</dbReference>
<evidence type="ECO:0008006" key="5">
    <source>
        <dbReference type="Google" id="ProtNLM"/>
    </source>
</evidence>
<dbReference type="HOGENOM" id="CLU_002706_0_1_1"/>
<name>D8S6P7_SELML</name>
<reference evidence="3 4" key="1">
    <citation type="journal article" date="2011" name="Science">
        <title>The Selaginella genome identifies genetic changes associated with the evolution of vascular plants.</title>
        <authorList>
            <person name="Banks J.A."/>
            <person name="Nishiyama T."/>
            <person name="Hasebe M."/>
            <person name="Bowman J.L."/>
            <person name="Gribskov M."/>
            <person name="dePamphilis C."/>
            <person name="Albert V.A."/>
            <person name="Aono N."/>
            <person name="Aoyama T."/>
            <person name="Ambrose B.A."/>
            <person name="Ashton N.W."/>
            <person name="Axtell M.J."/>
            <person name="Barker E."/>
            <person name="Barker M.S."/>
            <person name="Bennetzen J.L."/>
            <person name="Bonawitz N.D."/>
            <person name="Chapple C."/>
            <person name="Cheng C."/>
            <person name="Correa L.G."/>
            <person name="Dacre M."/>
            <person name="DeBarry J."/>
            <person name="Dreyer I."/>
            <person name="Elias M."/>
            <person name="Engstrom E.M."/>
            <person name="Estelle M."/>
            <person name="Feng L."/>
            <person name="Finet C."/>
            <person name="Floyd S.K."/>
            <person name="Frommer W.B."/>
            <person name="Fujita T."/>
            <person name="Gramzow L."/>
            <person name="Gutensohn M."/>
            <person name="Harholt J."/>
            <person name="Hattori M."/>
            <person name="Heyl A."/>
            <person name="Hirai T."/>
            <person name="Hiwatashi Y."/>
            <person name="Ishikawa M."/>
            <person name="Iwata M."/>
            <person name="Karol K.G."/>
            <person name="Koehler B."/>
            <person name="Kolukisaoglu U."/>
            <person name="Kubo M."/>
            <person name="Kurata T."/>
            <person name="Lalonde S."/>
            <person name="Li K."/>
            <person name="Li Y."/>
            <person name="Litt A."/>
            <person name="Lyons E."/>
            <person name="Manning G."/>
            <person name="Maruyama T."/>
            <person name="Michael T.P."/>
            <person name="Mikami K."/>
            <person name="Miyazaki S."/>
            <person name="Morinaga S."/>
            <person name="Murata T."/>
            <person name="Mueller-Roeber B."/>
            <person name="Nelson D.R."/>
            <person name="Obara M."/>
            <person name="Oguri Y."/>
            <person name="Olmstead R.G."/>
            <person name="Onodera N."/>
            <person name="Petersen B.L."/>
            <person name="Pils B."/>
            <person name="Prigge M."/>
            <person name="Rensing S.A."/>
            <person name="Riano-Pachon D.M."/>
            <person name="Roberts A.W."/>
            <person name="Sato Y."/>
            <person name="Scheller H.V."/>
            <person name="Schulz B."/>
            <person name="Schulz C."/>
            <person name="Shakirov E.V."/>
            <person name="Shibagaki N."/>
            <person name="Shinohara N."/>
            <person name="Shippen D.E."/>
            <person name="Soerensen I."/>
            <person name="Sotooka R."/>
            <person name="Sugimoto N."/>
            <person name="Sugita M."/>
            <person name="Sumikawa N."/>
            <person name="Tanurdzic M."/>
            <person name="Theissen G."/>
            <person name="Ulvskov P."/>
            <person name="Wakazuki S."/>
            <person name="Weng J.K."/>
            <person name="Willats W.W."/>
            <person name="Wipf D."/>
            <person name="Wolf P.G."/>
            <person name="Yang L."/>
            <person name="Zimmer A.D."/>
            <person name="Zhu Q."/>
            <person name="Mitros T."/>
            <person name="Hellsten U."/>
            <person name="Loque D."/>
            <person name="Otillar R."/>
            <person name="Salamov A."/>
            <person name="Schmutz J."/>
            <person name="Shapiro H."/>
            <person name="Lindquist E."/>
            <person name="Lucas S."/>
            <person name="Rokhsar D."/>
            <person name="Grigoriev I.V."/>
        </authorList>
    </citation>
    <scope>NUCLEOTIDE SEQUENCE [LARGE SCALE GENOMIC DNA]</scope>
</reference>
<evidence type="ECO:0000256" key="1">
    <source>
        <dbReference type="ARBA" id="ARBA00022737"/>
    </source>
</evidence>
<dbReference type="PROSITE" id="PS51375">
    <property type="entry name" value="PPR"/>
    <property type="match status" value="2"/>
</dbReference>
<dbReference type="KEGG" id="smo:SELMODRAFT_109988"/>
<dbReference type="PANTHER" id="PTHR47926">
    <property type="entry name" value="PENTATRICOPEPTIDE REPEAT-CONTAINING PROTEIN"/>
    <property type="match status" value="1"/>
</dbReference>
<dbReference type="Pfam" id="PF01535">
    <property type="entry name" value="PPR"/>
    <property type="match status" value="4"/>
</dbReference>
<keyword evidence="4" id="KW-1185">Reference proteome</keyword>
<dbReference type="GO" id="GO:0003723">
    <property type="term" value="F:RNA binding"/>
    <property type="evidence" value="ECO:0007669"/>
    <property type="project" value="InterPro"/>
</dbReference>
<gene>
    <name evidence="3" type="ORF">SELMODRAFT_109988</name>
</gene>
<evidence type="ECO:0000313" key="3">
    <source>
        <dbReference type="EMBL" id="EFJ19976.1"/>
    </source>
</evidence>
<dbReference type="NCBIfam" id="TIGR00756">
    <property type="entry name" value="PPR"/>
    <property type="match status" value="2"/>
</dbReference>
<dbReference type="GO" id="GO:0009451">
    <property type="term" value="P:RNA modification"/>
    <property type="evidence" value="ECO:0007669"/>
    <property type="project" value="InterPro"/>
</dbReference>
<accession>D8S6P7</accession>
<dbReference type="eggNOG" id="KOG4197">
    <property type="taxonomic scope" value="Eukaryota"/>
</dbReference>
<dbReference type="EMBL" id="GL377604">
    <property type="protein sequence ID" value="EFJ19976.1"/>
    <property type="molecule type" value="Genomic_DNA"/>
</dbReference>
<proteinExistence type="predicted"/>
<dbReference type="Gramene" id="EFJ19976">
    <property type="protein sequence ID" value="EFJ19976"/>
    <property type="gene ID" value="SELMODRAFT_109988"/>
</dbReference>
<dbReference type="InterPro" id="IPR046960">
    <property type="entry name" value="PPR_At4g14850-like_plant"/>
</dbReference>
<feature type="repeat" description="PPR" evidence="2">
    <location>
        <begin position="347"/>
        <end position="381"/>
    </location>
</feature>
<organism evidence="4">
    <name type="scientific">Selaginella moellendorffii</name>
    <name type="common">Spikemoss</name>
    <dbReference type="NCBI Taxonomy" id="88036"/>
    <lineage>
        <taxon>Eukaryota</taxon>
        <taxon>Viridiplantae</taxon>
        <taxon>Streptophyta</taxon>
        <taxon>Embryophyta</taxon>
        <taxon>Tracheophyta</taxon>
        <taxon>Lycopodiopsida</taxon>
        <taxon>Selaginellales</taxon>
        <taxon>Selaginellaceae</taxon>
        <taxon>Selaginella</taxon>
    </lineage>
</organism>
<dbReference type="AlphaFoldDB" id="D8S6P7"/>
<keyword evidence="1" id="KW-0677">Repeat</keyword>
<dbReference type="InParanoid" id="D8S6P7"/>
<evidence type="ECO:0000256" key="2">
    <source>
        <dbReference type="PROSITE-ProRule" id="PRU00708"/>
    </source>
</evidence>
<dbReference type="InterPro" id="IPR002885">
    <property type="entry name" value="PPR_rpt"/>
</dbReference>
<dbReference type="Gene3D" id="1.25.40.10">
    <property type="entry name" value="Tetratricopeptide repeat domain"/>
    <property type="match status" value="3"/>
</dbReference>
<feature type="repeat" description="PPR" evidence="2">
    <location>
        <begin position="35"/>
        <end position="69"/>
    </location>
</feature>
<feature type="non-terminal residue" evidence="3">
    <location>
        <position position="1"/>
    </location>
</feature>
<dbReference type="InterPro" id="IPR011990">
    <property type="entry name" value="TPR-like_helical_dom_sf"/>
</dbReference>
<dbReference type="PANTHER" id="PTHR47926:SF533">
    <property type="entry name" value="DYW DOMAIN-CONTAINING PROTEIN"/>
    <property type="match status" value="1"/>
</dbReference>
<sequence length="463" mass="51284">LDSKSVVASALLSMYSECGALPTARSVFDTMPRRNEMTWNSMIGADAANGHGREALELFQAMKLEGVDPSSFTLCAVVEACGEIGTTAIVRVIHESVELGEFSVKERFWDGLIAAYGKMGSVEDARRTFEGIEEKSLESWNAAIAACAQGGDSSNPSQALEFLTRMDLEGVHPNRETFFQIFCSFQGRIEFLELGRNIYRECCELGLKGDVRISSALIKMFSKCGSLRDARMVFEEIPCVDSSCSTAMIVEYVAHGVNEAALSLFKRLVGENRCEEGDCPPVFAAAINACTAMGDFSQGRKLHEQFVEKDLGLDAVIKTALVAMYGKRGDLAKAAEVFLAHALSIQDEGSWNSLMEAHARAGHLRQVLELLRRMDWNGMIPDGGTMLNVLVAIRHHSAGSSLVKRCREYFRSITADRWIEHTAEHYECVIDILARKGFAKEAKELIENMPYEPRPVMWKLFSE</sequence>
<evidence type="ECO:0000313" key="4">
    <source>
        <dbReference type="Proteomes" id="UP000001514"/>
    </source>
</evidence>